<proteinExistence type="evidence at transcript level"/>
<keyword evidence="5 6" id="KW-0652">Protein synthesis inhibitor</keyword>
<sequence length="299" mass="33115">MTKMWIVLATWLCCNIAISSCLNAPINYPSVKFTTHLASVGSYQSFMSSLRKELDSGSESHDIPLLRKPTEITNNNKYLLVNLINYDSQLSITLAVTVVNVYVIGYKSAGNSFFLKDAPSDAKTLLFQGTNKITLSSVDSNYNNLGDRSKVGLGIGPLSRSIDTLNKFNGVSVNNVFKESLLVVIQMVAEAARFKFIQLKIENNLLDEYKPKNDTISYENNWEKLSEQIQLSGTDGKFKKPVTLLYANGTDKIVSTVAQVKPDISILLYKGSSGITAAEEKVGEIFAKDVMEEWLPIML</sequence>
<evidence type="ECO:0000256" key="4">
    <source>
        <dbReference type="ARBA" id="ARBA00022821"/>
    </source>
</evidence>
<evidence type="ECO:0000256" key="1">
    <source>
        <dbReference type="ARBA" id="ARBA00000237"/>
    </source>
</evidence>
<dbReference type="PRINTS" id="PR00396">
    <property type="entry name" value="SHIGARICIN"/>
</dbReference>
<dbReference type="InterPro" id="IPR001574">
    <property type="entry name" value="Ribosome_inactivat_prot"/>
</dbReference>
<evidence type="ECO:0000256" key="3">
    <source>
        <dbReference type="ARBA" id="ARBA00022801"/>
    </source>
</evidence>
<dbReference type="PROSITE" id="PS00275">
    <property type="entry name" value="SHIGA_RICIN"/>
    <property type="match status" value="1"/>
</dbReference>
<evidence type="ECO:0000256" key="7">
    <source>
        <dbReference type="SAM" id="SignalP"/>
    </source>
</evidence>
<dbReference type="InterPro" id="IPR016138">
    <property type="entry name" value="Ribosome_inactivat_prot_sub1"/>
</dbReference>
<keyword evidence="2 6" id="KW-0800">Toxin</keyword>
<dbReference type="GO" id="GO:0017148">
    <property type="term" value="P:negative regulation of translation"/>
    <property type="evidence" value="ECO:0007669"/>
    <property type="project" value="UniProtKB-KW"/>
</dbReference>
<dbReference type="Pfam" id="PF00161">
    <property type="entry name" value="RIP"/>
    <property type="match status" value="1"/>
</dbReference>
<reference evidence="8" key="1">
    <citation type="submission" date="2001-12" db="EMBL/GenBank/DDBJ databases">
        <title>Purification, characterization and molecular cloning of euserratins, new type 1 ribosome-inactivating proteins from Euphorbia serrata L.</title>
        <authorList>
            <person name="Girbes T."/>
            <person name="Arias F.J."/>
            <person name="Benvenuto E."/>
        </authorList>
    </citation>
    <scope>NUCLEOTIDE SEQUENCE</scope>
</reference>
<dbReference type="PANTHER" id="PTHR33453">
    <property type="match status" value="1"/>
</dbReference>
<dbReference type="InterPro" id="IPR017988">
    <property type="entry name" value="Ribosome_inactivat_prot_CS"/>
</dbReference>
<dbReference type="GO" id="GO:0006952">
    <property type="term" value="P:defense response"/>
    <property type="evidence" value="ECO:0007669"/>
    <property type="project" value="UniProtKB-KW"/>
</dbReference>
<dbReference type="Gene3D" id="3.40.420.10">
    <property type="entry name" value="Ricin (A subunit), domain 1"/>
    <property type="match status" value="1"/>
</dbReference>
<dbReference type="EC" id="3.2.2.22" evidence="6"/>
<evidence type="ECO:0000256" key="5">
    <source>
        <dbReference type="ARBA" id="ARBA00023193"/>
    </source>
</evidence>
<dbReference type="SUPFAM" id="SSF56371">
    <property type="entry name" value="Ribosome inactivating proteins (RIP)"/>
    <property type="match status" value="1"/>
</dbReference>
<evidence type="ECO:0000256" key="2">
    <source>
        <dbReference type="ARBA" id="ARBA00022656"/>
    </source>
</evidence>
<keyword evidence="3 6" id="KW-0378">Hydrolase</keyword>
<protein>
    <recommendedName>
        <fullName evidence="6">rRNA N-glycosylase</fullName>
        <ecNumber evidence="6">3.2.2.22</ecNumber>
    </recommendedName>
</protein>
<dbReference type="AlphaFoldDB" id="Q8GZN9"/>
<gene>
    <name evidence="8" type="primary">Eus2</name>
</gene>
<feature type="chain" id="PRO_5004306408" description="rRNA N-glycosylase" evidence="7">
    <location>
        <begin position="22"/>
        <end position="299"/>
    </location>
</feature>
<accession>Q8GZN9</accession>
<organism evidence="8">
    <name type="scientific">Euphorbia serrata</name>
    <dbReference type="NCBI Taxonomy" id="196589"/>
    <lineage>
        <taxon>Eukaryota</taxon>
        <taxon>Viridiplantae</taxon>
        <taxon>Streptophyta</taxon>
        <taxon>Embryophyta</taxon>
        <taxon>Tracheophyta</taxon>
        <taxon>Spermatophyta</taxon>
        <taxon>Magnoliopsida</taxon>
        <taxon>eudicotyledons</taxon>
        <taxon>Gunneridae</taxon>
        <taxon>Pentapetalae</taxon>
        <taxon>rosids</taxon>
        <taxon>fabids</taxon>
        <taxon>Malpighiales</taxon>
        <taxon>Euphorbiaceae</taxon>
        <taxon>Euphorbioideae</taxon>
        <taxon>Euphorbieae</taxon>
        <taxon>Euphorbia</taxon>
        <taxon>Euphorbia subgen. Esula</taxon>
        <taxon>Euphorbia sect. Chylogala</taxon>
    </lineage>
</organism>
<dbReference type="GO" id="GO:0030598">
    <property type="term" value="F:rRNA N-glycosylase activity"/>
    <property type="evidence" value="ECO:0007669"/>
    <property type="project" value="UniProtKB-EC"/>
</dbReference>
<keyword evidence="7" id="KW-0732">Signal</keyword>
<dbReference type="PROSITE" id="PS51257">
    <property type="entry name" value="PROKAR_LIPOPROTEIN"/>
    <property type="match status" value="1"/>
</dbReference>
<dbReference type="InterPro" id="IPR036041">
    <property type="entry name" value="Ribosome-inact_prot_sf"/>
</dbReference>
<keyword evidence="8" id="KW-0326">Glycosidase</keyword>
<dbReference type="EMBL" id="AF457875">
    <property type="protein sequence ID" value="AAO15531.1"/>
    <property type="molecule type" value="mRNA"/>
</dbReference>
<name>Q8GZN9_9ROSI</name>
<evidence type="ECO:0000256" key="6">
    <source>
        <dbReference type="RuleBase" id="RU004915"/>
    </source>
</evidence>
<keyword evidence="4 6" id="KW-0611">Plant defense</keyword>
<feature type="signal peptide" evidence="7">
    <location>
        <begin position="1"/>
        <end position="21"/>
    </location>
</feature>
<dbReference type="Gene3D" id="4.10.470.10">
    <property type="entry name" value="Ricin (A Subunit), domain 2"/>
    <property type="match status" value="1"/>
</dbReference>
<evidence type="ECO:0000313" key="8">
    <source>
        <dbReference type="EMBL" id="AAO15531.1"/>
    </source>
</evidence>
<dbReference type="GO" id="GO:0090729">
    <property type="term" value="F:toxin activity"/>
    <property type="evidence" value="ECO:0007669"/>
    <property type="project" value="UniProtKB-KW"/>
</dbReference>
<comment type="catalytic activity">
    <reaction evidence="1 6">
        <text>Endohydrolysis of the N-glycosidic bond at one specific adenosine on the 28S rRNA.</text>
        <dbReference type="EC" id="3.2.2.22"/>
    </reaction>
</comment>
<dbReference type="PANTHER" id="PTHR33453:SF34">
    <property type="entry name" value="RIBOSOME-INACTIVATING PROTEIN"/>
    <property type="match status" value="1"/>
</dbReference>
<dbReference type="InterPro" id="IPR017989">
    <property type="entry name" value="Ribosome_inactivat_1/2"/>
</dbReference>
<dbReference type="InterPro" id="IPR016139">
    <property type="entry name" value="Ribosome_inactivat_prot_sub2"/>
</dbReference>
<comment type="similarity">
    <text evidence="6">Belongs to the ribosome-inactivating protein family.</text>
</comment>